<evidence type="ECO:0000313" key="3">
    <source>
        <dbReference type="EMBL" id="CAH0551292.1"/>
    </source>
</evidence>
<sequence length="87" mass="9699">MAKGKTAKKKPLECLICNKALGKSKTKLQCQQCGKRAHQQCTDATRNWTCAKCMENEQDEDSDSEEDSEDELSELETNSSVRIASTL</sequence>
<dbReference type="InterPro" id="IPR011011">
    <property type="entry name" value="Znf_FYVE_PHD"/>
</dbReference>
<accession>A0A9P0AYN0</accession>
<keyword evidence="4" id="KW-1185">Reference proteome</keyword>
<gene>
    <name evidence="3" type="ORF">MELIAE_LOCUS3937</name>
</gene>
<proteinExistence type="predicted"/>
<feature type="region of interest" description="Disordered" evidence="1">
    <location>
        <begin position="56"/>
        <end position="87"/>
    </location>
</feature>
<name>A0A9P0AYN0_BRAAE</name>
<evidence type="ECO:0000259" key="2">
    <source>
        <dbReference type="PROSITE" id="PS50081"/>
    </source>
</evidence>
<dbReference type="EMBL" id="OV121133">
    <property type="protein sequence ID" value="CAH0551292.1"/>
    <property type="molecule type" value="Genomic_DNA"/>
</dbReference>
<dbReference type="AlphaFoldDB" id="A0A9P0AYN0"/>
<dbReference type="PROSITE" id="PS50081">
    <property type="entry name" value="ZF_DAG_PE_2"/>
    <property type="match status" value="1"/>
</dbReference>
<dbReference type="SUPFAM" id="SSF57903">
    <property type="entry name" value="FYVE/PHD zinc finger"/>
    <property type="match status" value="1"/>
</dbReference>
<organism evidence="3 4">
    <name type="scientific">Brassicogethes aeneus</name>
    <name type="common">Rape pollen beetle</name>
    <name type="synonym">Meligethes aeneus</name>
    <dbReference type="NCBI Taxonomy" id="1431903"/>
    <lineage>
        <taxon>Eukaryota</taxon>
        <taxon>Metazoa</taxon>
        <taxon>Ecdysozoa</taxon>
        <taxon>Arthropoda</taxon>
        <taxon>Hexapoda</taxon>
        <taxon>Insecta</taxon>
        <taxon>Pterygota</taxon>
        <taxon>Neoptera</taxon>
        <taxon>Endopterygota</taxon>
        <taxon>Coleoptera</taxon>
        <taxon>Polyphaga</taxon>
        <taxon>Cucujiformia</taxon>
        <taxon>Nitidulidae</taxon>
        <taxon>Meligethinae</taxon>
        <taxon>Brassicogethes</taxon>
    </lineage>
</organism>
<dbReference type="Gene3D" id="3.30.60.20">
    <property type="match status" value="1"/>
</dbReference>
<evidence type="ECO:0000256" key="1">
    <source>
        <dbReference type="SAM" id="MobiDB-lite"/>
    </source>
</evidence>
<feature type="domain" description="Phorbol-ester/DAG-type" evidence="2">
    <location>
        <begin position="1"/>
        <end position="50"/>
    </location>
</feature>
<reference evidence="3" key="1">
    <citation type="submission" date="2021-12" db="EMBL/GenBank/DDBJ databases">
        <authorList>
            <person name="King R."/>
        </authorList>
    </citation>
    <scope>NUCLEOTIDE SEQUENCE</scope>
</reference>
<feature type="compositionally biased region" description="Acidic residues" evidence="1">
    <location>
        <begin position="56"/>
        <end position="74"/>
    </location>
</feature>
<dbReference type="Proteomes" id="UP001154078">
    <property type="component" value="Chromosome 2"/>
</dbReference>
<protein>
    <recommendedName>
        <fullName evidence="2">Phorbol-ester/DAG-type domain-containing protein</fullName>
    </recommendedName>
</protein>
<dbReference type="InterPro" id="IPR002219">
    <property type="entry name" value="PKC_DAG/PE"/>
</dbReference>
<evidence type="ECO:0000313" key="4">
    <source>
        <dbReference type="Proteomes" id="UP001154078"/>
    </source>
</evidence>